<feature type="binding site" evidence="9">
    <location>
        <position position="323"/>
    </location>
    <ligand>
        <name>Zn(2+)</name>
        <dbReference type="ChEBI" id="CHEBI:29105"/>
    </ligand>
</feature>
<dbReference type="InterPro" id="IPR039907">
    <property type="entry name" value="NOB1"/>
</dbReference>
<proteinExistence type="evidence at transcript level"/>
<evidence type="ECO:0000256" key="9">
    <source>
        <dbReference type="PIRSR" id="PIRSR037125-1"/>
    </source>
</evidence>
<evidence type="ECO:0000259" key="11">
    <source>
        <dbReference type="Pfam" id="PF08772"/>
    </source>
</evidence>
<dbReference type="InterPro" id="IPR014881">
    <property type="entry name" value="NOB1_Zn-bd"/>
</dbReference>
<sequence>MSRKIENLVVDTSAFINNVQLQEIADNLFTLHEVVEEVRCKRQYRNLIVLPYDLQVKDVDADCVNFVQLFAKKTGDYRFLSATDIKLIALTYQLEKEIVGTDHLRTEPIIACKSVEPLSHKGTLNCPGFYMPDSLVKEGLAKDEESNGEKMNNEEQGNENDVDSHLQKVPYIEDFDETVLKPFSQLTCDGSQPECDQAYADCDDKVYGDPNDVEEEAENEEEEDEYEGEDCEGLDPCITDDDIKGWITPSISRSRGVIESDLAAENSATVACYTTDFSMQNVLKQIGLNVVAKDGLIIRNINMFVLRCYACFQIVPQTTRLFCPKCGNKTLKRVTVYVDTEGKQHIKINFRRQLTARGKKFPLPRPKGGKHAVNPILCEDQRVPQQRLSKLALTKNNPMHPDYIAGVSPFVMRDVSSRAAVIHANNRSDIKYWMRKNPNEVIKRRRKK</sequence>
<keyword evidence="3" id="KW-0540">Nuclease</keyword>
<comment type="similarity">
    <text evidence="2 8">Belongs to the NOB1 family.</text>
</comment>
<protein>
    <recommendedName>
        <fullName evidence="8">RNA-binding protein NOB1</fullName>
    </recommendedName>
</protein>
<evidence type="ECO:0000313" key="13">
    <source>
        <dbReference type="EMBL" id="JAI56404.1"/>
    </source>
</evidence>
<evidence type="ECO:0000256" key="3">
    <source>
        <dbReference type="ARBA" id="ARBA00022722"/>
    </source>
</evidence>
<accession>A0A0P4VML9</accession>
<name>A0A0P4VML9_9HEMI</name>
<evidence type="ECO:0000256" key="5">
    <source>
        <dbReference type="ARBA" id="ARBA00022801"/>
    </source>
</evidence>
<organism evidence="13">
    <name type="scientific">Rhodnius neglectus</name>
    <dbReference type="NCBI Taxonomy" id="72488"/>
    <lineage>
        <taxon>Eukaryota</taxon>
        <taxon>Metazoa</taxon>
        <taxon>Ecdysozoa</taxon>
        <taxon>Arthropoda</taxon>
        <taxon>Hexapoda</taxon>
        <taxon>Insecta</taxon>
        <taxon>Pterygota</taxon>
        <taxon>Neoptera</taxon>
        <taxon>Paraneoptera</taxon>
        <taxon>Hemiptera</taxon>
        <taxon>Heteroptera</taxon>
        <taxon>Panheteroptera</taxon>
        <taxon>Cimicomorpha</taxon>
        <taxon>Reduviidae</taxon>
        <taxon>Triatominae</taxon>
        <taxon>Rhodnius</taxon>
    </lineage>
</organism>
<dbReference type="Pfam" id="PF08772">
    <property type="entry name" value="Zn_ribbon_NOB1"/>
    <property type="match status" value="1"/>
</dbReference>
<dbReference type="Pfam" id="PF17146">
    <property type="entry name" value="PIN_6"/>
    <property type="match status" value="1"/>
</dbReference>
<dbReference type="PANTHER" id="PTHR12814">
    <property type="entry name" value="RNA-BINDING PROTEIN NOB1"/>
    <property type="match status" value="1"/>
</dbReference>
<dbReference type="SUPFAM" id="SSF144206">
    <property type="entry name" value="NOB1 zinc finger-like"/>
    <property type="match status" value="1"/>
</dbReference>
<evidence type="ECO:0000256" key="2">
    <source>
        <dbReference type="ARBA" id="ARBA00005858"/>
    </source>
</evidence>
<dbReference type="PIRSF" id="PIRSF037125">
    <property type="entry name" value="D-site_20S_pre-rRNA_nuclease"/>
    <property type="match status" value="1"/>
</dbReference>
<dbReference type="AlphaFoldDB" id="A0A0P4VML9"/>
<reference evidence="13" key="1">
    <citation type="journal article" date="2016" name="PLoS Negl. Trop. Dis.">
        <title>A Deep Insight into the Sialome of Rhodnius neglectus, a Vector of Chagas Disease.</title>
        <authorList>
            <person name="Santiago P.B."/>
            <person name="Assumpcao T.C."/>
            <person name="Araujo C.N."/>
            <person name="Bastos I.M."/>
            <person name="Neves D."/>
            <person name="Silva I.G."/>
            <person name="Charneau S."/>
            <person name="Queiroz R.M."/>
            <person name="Raiol T."/>
            <person name="Oliveira J.V."/>
            <person name="Sousa M.V."/>
            <person name="Calvo E."/>
            <person name="Ribeiro J.M."/>
            <person name="Santana J.M."/>
        </authorList>
    </citation>
    <scope>NUCLEOTIDE SEQUENCE</scope>
    <source>
        <tissue evidence="13">Salivary glands</tissue>
    </source>
</reference>
<dbReference type="InterPro" id="IPR017117">
    <property type="entry name" value="Nob1_euk"/>
</dbReference>
<evidence type="ECO:0000256" key="7">
    <source>
        <dbReference type="ARBA" id="ARBA00023242"/>
    </source>
</evidence>
<comment type="function">
    <text evidence="8">May play a role in mRNA degradation.</text>
</comment>
<dbReference type="PANTHER" id="PTHR12814:SF2">
    <property type="entry name" value="RNA-BINDING PROTEIN NOB1"/>
    <property type="match status" value="1"/>
</dbReference>
<dbReference type="Gene3D" id="3.40.50.1010">
    <property type="entry name" value="5'-nuclease"/>
    <property type="match status" value="1"/>
</dbReference>
<feature type="region of interest" description="Disordered" evidence="10">
    <location>
        <begin position="141"/>
        <end position="163"/>
    </location>
</feature>
<keyword evidence="5" id="KW-0378">Hydrolase</keyword>
<evidence type="ECO:0000259" key="12">
    <source>
        <dbReference type="Pfam" id="PF17146"/>
    </source>
</evidence>
<keyword evidence="4 8" id="KW-0479">Metal-binding</keyword>
<evidence type="ECO:0000256" key="8">
    <source>
        <dbReference type="PIRNR" id="PIRNR037125"/>
    </source>
</evidence>
<evidence type="ECO:0000256" key="4">
    <source>
        <dbReference type="ARBA" id="ARBA00022723"/>
    </source>
</evidence>
<comment type="subcellular location">
    <subcellularLocation>
        <location evidence="1 8">Nucleus</location>
    </subcellularLocation>
</comment>
<feature type="binding site" evidence="9">
    <location>
        <position position="326"/>
    </location>
    <ligand>
        <name>Zn(2+)</name>
        <dbReference type="ChEBI" id="CHEBI:29105"/>
    </ligand>
</feature>
<dbReference type="GO" id="GO:0016787">
    <property type="term" value="F:hydrolase activity"/>
    <property type="evidence" value="ECO:0007669"/>
    <property type="project" value="UniProtKB-KW"/>
</dbReference>
<dbReference type="InterPro" id="IPR036283">
    <property type="entry name" value="NOB1_Zf-like_sf"/>
</dbReference>
<dbReference type="FunFam" id="3.40.50.1010:FF:000020">
    <property type="entry name" value="20S-pre-rRNA D-site endonuclease NOB1"/>
    <property type="match status" value="1"/>
</dbReference>
<feature type="compositionally biased region" description="Basic and acidic residues" evidence="10">
    <location>
        <begin position="141"/>
        <end position="153"/>
    </location>
</feature>
<dbReference type="EMBL" id="GDKW01000191">
    <property type="protein sequence ID" value="JAI56404.1"/>
    <property type="molecule type" value="mRNA"/>
</dbReference>
<dbReference type="InterPro" id="IPR033411">
    <property type="entry name" value="Ribonuclease_PIN"/>
</dbReference>
<keyword evidence="6 8" id="KW-0862">Zinc</keyword>
<feature type="region of interest" description="Disordered" evidence="10">
    <location>
        <begin position="206"/>
        <end position="232"/>
    </location>
</feature>
<dbReference type="Gene3D" id="6.20.210.10">
    <property type="entry name" value="Nin one binding (NOB1), Zn-ribbon-like"/>
    <property type="match status" value="1"/>
</dbReference>
<evidence type="ECO:0000256" key="1">
    <source>
        <dbReference type="ARBA" id="ARBA00004123"/>
    </source>
</evidence>
<feature type="domain" description="Ribonuclease PIN" evidence="12">
    <location>
        <begin position="8"/>
        <end position="94"/>
    </location>
</feature>
<dbReference type="GO" id="GO:0031981">
    <property type="term" value="C:nuclear lumen"/>
    <property type="evidence" value="ECO:0007669"/>
    <property type="project" value="UniProtKB-ARBA"/>
</dbReference>
<evidence type="ECO:0000256" key="6">
    <source>
        <dbReference type="ARBA" id="ARBA00022833"/>
    </source>
</evidence>
<dbReference type="CDD" id="cd09876">
    <property type="entry name" value="PIN_Nob1-like"/>
    <property type="match status" value="1"/>
</dbReference>
<feature type="domain" description="Nin one binding (NOB1) Zn-ribbon-like" evidence="11">
    <location>
        <begin position="298"/>
        <end position="369"/>
    </location>
</feature>
<keyword evidence="7 8" id="KW-0539">Nucleus</keyword>
<feature type="compositionally biased region" description="Acidic residues" evidence="10">
    <location>
        <begin position="211"/>
        <end position="232"/>
    </location>
</feature>
<dbReference type="GO" id="GO:0030490">
    <property type="term" value="P:maturation of SSU-rRNA"/>
    <property type="evidence" value="ECO:0007669"/>
    <property type="project" value="TreeGrafter"/>
</dbReference>
<dbReference type="GO" id="GO:0030688">
    <property type="term" value="C:preribosome, small subunit precursor"/>
    <property type="evidence" value="ECO:0007669"/>
    <property type="project" value="TreeGrafter"/>
</dbReference>
<dbReference type="GO" id="GO:0005737">
    <property type="term" value="C:cytoplasm"/>
    <property type="evidence" value="ECO:0007669"/>
    <property type="project" value="UniProtKB-ARBA"/>
</dbReference>
<feature type="binding site" evidence="9">
    <location>
        <position position="311"/>
    </location>
    <ligand>
        <name>Zn(2+)</name>
        <dbReference type="ChEBI" id="CHEBI:29105"/>
    </ligand>
</feature>
<feature type="binding site" evidence="9">
    <location>
        <position position="308"/>
    </location>
    <ligand>
        <name>Zn(2+)</name>
        <dbReference type="ChEBI" id="CHEBI:29105"/>
    </ligand>
</feature>
<dbReference type="GO" id="GO:0004521">
    <property type="term" value="F:RNA endonuclease activity"/>
    <property type="evidence" value="ECO:0007669"/>
    <property type="project" value="UniProtKB-UniRule"/>
</dbReference>
<dbReference type="GO" id="GO:0046872">
    <property type="term" value="F:metal ion binding"/>
    <property type="evidence" value="ECO:0007669"/>
    <property type="project" value="UniProtKB-UniRule"/>
</dbReference>
<evidence type="ECO:0000256" key="10">
    <source>
        <dbReference type="SAM" id="MobiDB-lite"/>
    </source>
</evidence>